<evidence type="ECO:0000256" key="2">
    <source>
        <dbReference type="ARBA" id="ARBA00023125"/>
    </source>
</evidence>
<dbReference type="PANTHER" id="PTHR30146:SF109">
    <property type="entry name" value="HTH-TYPE TRANSCRIPTIONAL REGULATOR GALS"/>
    <property type="match status" value="1"/>
</dbReference>
<name>A0A840NY23_9ACTN</name>
<dbReference type="PANTHER" id="PTHR30146">
    <property type="entry name" value="LACI-RELATED TRANSCRIPTIONAL REPRESSOR"/>
    <property type="match status" value="1"/>
</dbReference>
<dbReference type="Gene3D" id="3.40.50.2300">
    <property type="match status" value="2"/>
</dbReference>
<dbReference type="AlphaFoldDB" id="A0A840NY23"/>
<dbReference type="PROSITE" id="PS50932">
    <property type="entry name" value="HTH_LACI_2"/>
    <property type="match status" value="1"/>
</dbReference>
<gene>
    <name evidence="5" type="ORF">HNP84_000812</name>
</gene>
<dbReference type="Gene3D" id="1.10.260.40">
    <property type="entry name" value="lambda repressor-like DNA-binding domains"/>
    <property type="match status" value="1"/>
</dbReference>
<feature type="domain" description="HTH lacI-type" evidence="4">
    <location>
        <begin position="2"/>
        <end position="56"/>
    </location>
</feature>
<keyword evidence="2" id="KW-0238">DNA-binding</keyword>
<dbReference type="InterPro" id="IPR028082">
    <property type="entry name" value="Peripla_BP_I"/>
</dbReference>
<comment type="caution">
    <text evidence="5">The sequence shown here is derived from an EMBL/GenBank/DDBJ whole genome shotgun (WGS) entry which is preliminary data.</text>
</comment>
<evidence type="ECO:0000256" key="1">
    <source>
        <dbReference type="ARBA" id="ARBA00023015"/>
    </source>
</evidence>
<sequence>MATIRELARRAEVSVATVSRVFNNPDLVTRRTREHVLRVADELGYQPNESARTLATGRSRMVGLVWDTGHRGPGWRHPFLQEILIGLKTALSDHGHHLLMLAAEPGAGGYARAAKRHDLDGIVFIDAGAPDPALADLAASGLPCVALDRPVTGPRATYVTSDNVGGARAAVAHLHARGRRRIATIAGPRRTWPGADRLAGYRLELSALGLPYREELVAEGDFYLDSGHAAMRRLLAPDERPDAVFAAGDQMAIGALRALAEAGLRVPEDVALVGFDDIELAALVPPGLTTVAQDKTAFGTAAARALIAMLPPSPATPHPPAILPTRLVIRGTT</sequence>
<proteinExistence type="predicted"/>
<dbReference type="GO" id="GO:0000976">
    <property type="term" value="F:transcription cis-regulatory region binding"/>
    <property type="evidence" value="ECO:0007669"/>
    <property type="project" value="TreeGrafter"/>
</dbReference>
<dbReference type="InterPro" id="IPR010982">
    <property type="entry name" value="Lambda_DNA-bd_dom_sf"/>
</dbReference>
<evidence type="ECO:0000259" key="4">
    <source>
        <dbReference type="PROSITE" id="PS50932"/>
    </source>
</evidence>
<keyword evidence="6" id="KW-1185">Reference proteome</keyword>
<dbReference type="InterPro" id="IPR046335">
    <property type="entry name" value="LacI/GalR-like_sensor"/>
</dbReference>
<organism evidence="5 6">
    <name type="scientific">Thermocatellispora tengchongensis</name>
    <dbReference type="NCBI Taxonomy" id="1073253"/>
    <lineage>
        <taxon>Bacteria</taxon>
        <taxon>Bacillati</taxon>
        <taxon>Actinomycetota</taxon>
        <taxon>Actinomycetes</taxon>
        <taxon>Streptosporangiales</taxon>
        <taxon>Streptosporangiaceae</taxon>
        <taxon>Thermocatellispora</taxon>
    </lineage>
</organism>
<dbReference type="InterPro" id="IPR000843">
    <property type="entry name" value="HTH_LacI"/>
</dbReference>
<dbReference type="Pfam" id="PF00356">
    <property type="entry name" value="LacI"/>
    <property type="match status" value="1"/>
</dbReference>
<dbReference type="Proteomes" id="UP000578449">
    <property type="component" value="Unassembled WGS sequence"/>
</dbReference>
<dbReference type="SUPFAM" id="SSF53822">
    <property type="entry name" value="Periplasmic binding protein-like I"/>
    <property type="match status" value="1"/>
</dbReference>
<dbReference type="CDD" id="cd06267">
    <property type="entry name" value="PBP1_LacI_sugar_binding-like"/>
    <property type="match status" value="1"/>
</dbReference>
<keyword evidence="1" id="KW-0805">Transcription regulation</keyword>
<evidence type="ECO:0000313" key="5">
    <source>
        <dbReference type="EMBL" id="MBB5131106.1"/>
    </source>
</evidence>
<dbReference type="SMART" id="SM00354">
    <property type="entry name" value="HTH_LACI"/>
    <property type="match status" value="1"/>
</dbReference>
<keyword evidence="3" id="KW-0804">Transcription</keyword>
<accession>A0A840NY23</accession>
<dbReference type="SUPFAM" id="SSF47413">
    <property type="entry name" value="lambda repressor-like DNA-binding domains"/>
    <property type="match status" value="1"/>
</dbReference>
<dbReference type="GO" id="GO:0003700">
    <property type="term" value="F:DNA-binding transcription factor activity"/>
    <property type="evidence" value="ECO:0007669"/>
    <property type="project" value="TreeGrafter"/>
</dbReference>
<evidence type="ECO:0000256" key="3">
    <source>
        <dbReference type="ARBA" id="ARBA00023163"/>
    </source>
</evidence>
<dbReference type="EMBL" id="JACHGN010000002">
    <property type="protein sequence ID" value="MBB5131106.1"/>
    <property type="molecule type" value="Genomic_DNA"/>
</dbReference>
<protein>
    <submittedName>
        <fullName evidence="5">LacI family transcriptional regulator</fullName>
    </submittedName>
</protein>
<dbReference type="CDD" id="cd01392">
    <property type="entry name" value="HTH_LacI"/>
    <property type="match status" value="1"/>
</dbReference>
<dbReference type="RefSeq" id="WP_185047961.1">
    <property type="nucleotide sequence ID" value="NZ_BAABIX010000044.1"/>
</dbReference>
<evidence type="ECO:0000313" key="6">
    <source>
        <dbReference type="Proteomes" id="UP000578449"/>
    </source>
</evidence>
<dbReference type="Pfam" id="PF13377">
    <property type="entry name" value="Peripla_BP_3"/>
    <property type="match status" value="1"/>
</dbReference>
<reference evidence="5 6" key="1">
    <citation type="submission" date="2020-08" db="EMBL/GenBank/DDBJ databases">
        <title>Genomic Encyclopedia of Type Strains, Phase IV (KMG-IV): sequencing the most valuable type-strain genomes for metagenomic binning, comparative biology and taxonomic classification.</title>
        <authorList>
            <person name="Goeker M."/>
        </authorList>
    </citation>
    <scope>NUCLEOTIDE SEQUENCE [LARGE SCALE GENOMIC DNA]</scope>
    <source>
        <strain evidence="5 6">DSM 45615</strain>
    </source>
</reference>